<name>A0ACB9H3B2_CICIN</name>
<keyword evidence="2" id="KW-1185">Reference proteome</keyword>
<evidence type="ECO:0000313" key="1">
    <source>
        <dbReference type="EMBL" id="KAI3789996.1"/>
    </source>
</evidence>
<dbReference type="EMBL" id="CM042009">
    <property type="protein sequence ID" value="KAI3789996.1"/>
    <property type="molecule type" value="Genomic_DNA"/>
</dbReference>
<comment type="caution">
    <text evidence="1">The sequence shown here is derived from an EMBL/GenBank/DDBJ whole genome shotgun (WGS) entry which is preliminary data.</text>
</comment>
<reference evidence="1 2" key="2">
    <citation type="journal article" date="2022" name="Mol. Ecol. Resour.">
        <title>The genomes of chicory, endive, great burdock and yacon provide insights into Asteraceae paleo-polyploidization history and plant inulin production.</title>
        <authorList>
            <person name="Fan W."/>
            <person name="Wang S."/>
            <person name="Wang H."/>
            <person name="Wang A."/>
            <person name="Jiang F."/>
            <person name="Liu H."/>
            <person name="Zhao H."/>
            <person name="Xu D."/>
            <person name="Zhang Y."/>
        </authorList>
    </citation>
    <scope>NUCLEOTIDE SEQUENCE [LARGE SCALE GENOMIC DNA]</scope>
    <source>
        <strain evidence="2">cv. Punajuju</strain>
        <tissue evidence="1">Leaves</tissue>
    </source>
</reference>
<dbReference type="Proteomes" id="UP001055811">
    <property type="component" value="Linkage Group LG01"/>
</dbReference>
<proteinExistence type="predicted"/>
<organism evidence="1 2">
    <name type="scientific">Cichorium intybus</name>
    <name type="common">Chicory</name>
    <dbReference type="NCBI Taxonomy" id="13427"/>
    <lineage>
        <taxon>Eukaryota</taxon>
        <taxon>Viridiplantae</taxon>
        <taxon>Streptophyta</taxon>
        <taxon>Embryophyta</taxon>
        <taxon>Tracheophyta</taxon>
        <taxon>Spermatophyta</taxon>
        <taxon>Magnoliopsida</taxon>
        <taxon>eudicotyledons</taxon>
        <taxon>Gunneridae</taxon>
        <taxon>Pentapetalae</taxon>
        <taxon>asterids</taxon>
        <taxon>campanulids</taxon>
        <taxon>Asterales</taxon>
        <taxon>Asteraceae</taxon>
        <taxon>Cichorioideae</taxon>
        <taxon>Cichorieae</taxon>
        <taxon>Cichoriinae</taxon>
        <taxon>Cichorium</taxon>
    </lineage>
</organism>
<gene>
    <name evidence="1" type="ORF">L2E82_02805</name>
</gene>
<sequence>MIHFNPIGPVRLAGFGPKSVQLYWAFSNGPSIVSLSNHPYHKCSPSQNSFMSSTMICAPARTRLLPSFSLTTTKPLFRRLNSLVLRRNFQTPIRMSGQQQIVEHVVLLKVKPDVESSKVAAMLSGLNGLTSLELTVHLSAGQLLRSRSSSLTFTHMLHSRYRSKEDLREYAAHPEHVRVVTENIKPIVDDIMAVDWMSDDASVSPKPGSAMRVTFFKLKENLGENEKARVLEVIGGIKDQFQSIDQLSLGENFSHDRAKGYTIASIAVLPGPADLEALDSNVELVKLQKEKVRDSIESVVVVDYVIPPPQVANL</sequence>
<evidence type="ECO:0000313" key="2">
    <source>
        <dbReference type="Proteomes" id="UP001055811"/>
    </source>
</evidence>
<reference evidence="2" key="1">
    <citation type="journal article" date="2022" name="Mol. Ecol. Resour.">
        <title>The genomes of chicory, endive, great burdock and yacon provide insights into Asteraceae palaeo-polyploidization history and plant inulin production.</title>
        <authorList>
            <person name="Fan W."/>
            <person name="Wang S."/>
            <person name="Wang H."/>
            <person name="Wang A."/>
            <person name="Jiang F."/>
            <person name="Liu H."/>
            <person name="Zhao H."/>
            <person name="Xu D."/>
            <person name="Zhang Y."/>
        </authorList>
    </citation>
    <scope>NUCLEOTIDE SEQUENCE [LARGE SCALE GENOMIC DNA]</scope>
    <source>
        <strain evidence="2">cv. Punajuju</strain>
    </source>
</reference>
<accession>A0ACB9H3B2</accession>
<protein>
    <submittedName>
        <fullName evidence="1">Uncharacterized protein</fullName>
    </submittedName>
</protein>